<proteinExistence type="predicted"/>
<comment type="caution">
    <text evidence="1">The sequence shown here is derived from an EMBL/GenBank/DDBJ whole genome shotgun (WGS) entry which is preliminary data.</text>
</comment>
<dbReference type="GeneID" id="37053135"/>
<protein>
    <submittedName>
        <fullName evidence="1">Uncharacterized protein</fullName>
    </submittedName>
</protein>
<name>A0A317VLN1_ASPEC</name>
<organism evidence="1 2">
    <name type="scientific">Aspergillus eucalypticola (strain CBS 122712 / IBT 29274)</name>
    <dbReference type="NCBI Taxonomy" id="1448314"/>
    <lineage>
        <taxon>Eukaryota</taxon>
        <taxon>Fungi</taxon>
        <taxon>Dikarya</taxon>
        <taxon>Ascomycota</taxon>
        <taxon>Pezizomycotina</taxon>
        <taxon>Eurotiomycetes</taxon>
        <taxon>Eurotiomycetidae</taxon>
        <taxon>Eurotiales</taxon>
        <taxon>Aspergillaceae</taxon>
        <taxon>Aspergillus</taxon>
        <taxon>Aspergillus subgen. Circumdati</taxon>
    </lineage>
</organism>
<sequence length="63" mass="6977">MVEFPLLPSIPCRPSFHPSASLKFPPHKVAPPDVIFPFPSLPAHPSSCAQEKAVLGKEEMERR</sequence>
<dbReference type="Proteomes" id="UP000246171">
    <property type="component" value="Unassembled WGS sequence"/>
</dbReference>
<dbReference type="VEuPathDB" id="FungiDB:BO83DRAFT_378131"/>
<gene>
    <name evidence="1" type="ORF">BO83DRAFT_378131</name>
</gene>
<accession>A0A317VLN1</accession>
<evidence type="ECO:0000313" key="1">
    <source>
        <dbReference type="EMBL" id="PWY74037.1"/>
    </source>
</evidence>
<dbReference type="RefSeq" id="XP_025388487.1">
    <property type="nucleotide sequence ID" value="XM_025531173.1"/>
</dbReference>
<dbReference type="AlphaFoldDB" id="A0A317VLN1"/>
<evidence type="ECO:0000313" key="2">
    <source>
        <dbReference type="Proteomes" id="UP000246171"/>
    </source>
</evidence>
<dbReference type="EMBL" id="MSFU01000011">
    <property type="protein sequence ID" value="PWY74037.1"/>
    <property type="molecule type" value="Genomic_DNA"/>
</dbReference>
<keyword evidence="2" id="KW-1185">Reference proteome</keyword>
<reference evidence="1" key="1">
    <citation type="submission" date="2016-12" db="EMBL/GenBank/DDBJ databases">
        <title>The genomes of Aspergillus section Nigri reveals drivers in fungal speciation.</title>
        <authorList>
            <consortium name="DOE Joint Genome Institute"/>
            <person name="Vesth T.C."/>
            <person name="Nybo J."/>
            <person name="Theobald S."/>
            <person name="Brandl J."/>
            <person name="Frisvad J.C."/>
            <person name="Nielsen K.F."/>
            <person name="Lyhne E.K."/>
            <person name="Kogle M.E."/>
            <person name="Kuo A."/>
            <person name="Riley R."/>
            <person name="Clum A."/>
            <person name="Nolan M."/>
            <person name="Lipzen A."/>
            <person name="Salamov A."/>
            <person name="Henrissat B."/>
            <person name="Wiebenga A."/>
            <person name="De vries R.P."/>
            <person name="Grigoriev I.V."/>
            <person name="Mortensen U.H."/>
            <person name="Andersen M.R."/>
            <person name="Baker S.E."/>
        </authorList>
    </citation>
    <scope>NUCLEOTIDE SEQUENCE</scope>
    <source>
        <strain evidence="1">CBS 122712</strain>
    </source>
</reference>